<organism evidence="1">
    <name type="scientific">bioreactor metagenome</name>
    <dbReference type="NCBI Taxonomy" id="1076179"/>
    <lineage>
        <taxon>unclassified sequences</taxon>
        <taxon>metagenomes</taxon>
        <taxon>ecological metagenomes</taxon>
    </lineage>
</organism>
<gene>
    <name evidence="1" type="ORF">SDC9_202325</name>
</gene>
<accession>A0A645J5B3</accession>
<comment type="caution">
    <text evidence="1">The sequence shown here is derived from an EMBL/GenBank/DDBJ whole genome shotgun (WGS) entry which is preliminary data.</text>
</comment>
<dbReference type="EMBL" id="VSSQ01123097">
    <property type="protein sequence ID" value="MPN54653.1"/>
    <property type="molecule type" value="Genomic_DNA"/>
</dbReference>
<evidence type="ECO:0000313" key="1">
    <source>
        <dbReference type="EMBL" id="MPN54653.1"/>
    </source>
</evidence>
<protein>
    <submittedName>
        <fullName evidence="1">Uncharacterized protein</fullName>
    </submittedName>
</protein>
<sequence length="99" mass="10227">MVFDGVHVMLLAQRLALDLAATVGDGDGALHDFVDAVGIALGGQLDGVADARAVDGLPPLQDAEQPLQHRAAQVRLFFLAGDGDLAAVGEDLHAQFVAQ</sequence>
<reference evidence="1" key="1">
    <citation type="submission" date="2019-08" db="EMBL/GenBank/DDBJ databases">
        <authorList>
            <person name="Kucharzyk K."/>
            <person name="Murdoch R.W."/>
            <person name="Higgins S."/>
            <person name="Loffler F."/>
        </authorList>
    </citation>
    <scope>NUCLEOTIDE SEQUENCE</scope>
</reference>
<name>A0A645J5B3_9ZZZZ</name>
<proteinExistence type="predicted"/>
<dbReference type="AlphaFoldDB" id="A0A645J5B3"/>